<feature type="compositionally biased region" description="Basic residues" evidence="1">
    <location>
        <begin position="917"/>
        <end position="927"/>
    </location>
</feature>
<feature type="compositionally biased region" description="Basic residues" evidence="1">
    <location>
        <begin position="466"/>
        <end position="475"/>
    </location>
</feature>
<feature type="compositionally biased region" description="Basic and acidic residues" evidence="1">
    <location>
        <begin position="621"/>
        <end position="638"/>
    </location>
</feature>
<feature type="compositionally biased region" description="Acidic residues" evidence="1">
    <location>
        <begin position="34"/>
        <end position="43"/>
    </location>
</feature>
<feature type="compositionally biased region" description="Basic and acidic residues" evidence="1">
    <location>
        <begin position="722"/>
        <end position="749"/>
    </location>
</feature>
<feature type="region of interest" description="Disordered" evidence="1">
    <location>
        <begin position="1"/>
        <end position="90"/>
    </location>
</feature>
<sequence length="935" mass="101450">MDKKGSGDLFDDLFGFSKSRPSPPPRREAVDLDAIIDSDDEFSLPDTPPRPTPPPATEKIKSPTQVGGGAADEGGGISGGGAAAAEPREADGHDYAKIKSKSMSKPKFDQTELEVFPQDCPAIVVPEHLHIFAKVKAPPDGVMAYGPRAKSVTPSRNRFVILQFLPLCLTCHAKPETPYACVRGKPVESVLPYNTVMAGKKAGQDRALGPEDSWADADYHFRKAKGKSKQLSKQNWDVTLEHAQKFLSRALELKAKKVQEDEEESRRAEQELELRRQQRELEEEEEGESSAGEDGGEGADDDIPKYSSKSVQMERGLPLAPGDRIFYWDRTKIVGLASSRREATILEIRGKKAAKEANVELLVLDNHQVVLNDWVIQRYIKDEDTGEMQLDYRGAEVHHYKLKRGKLEGVDQRRHERMETLVDGFRKSITAYGAGDQLRNAPKRRSCESSGGGGDSSDADDDATGRSRKRSKAAAKKAQSSTTAAAANGGGGAASVACGSGGGARSVGRKESPLGEEDAGHAIAASIAKSKKRTKPKVRVEPENEQETKGTDDEQEVEDVSEASIAEAKMKPKARAEPESEQQVKKKQEKGTDDEQEVEDVTEASISKGKKKTKPKVQAEPGKEQNVKKKQEKGTDDKPEVEDVTEASIVKAKEKMRARPENQQEIKKQEATTKGRENKQEVVDVSEEAEGEGKERGQRVSKAAPTAAAAASGRGGHANDSSSERRPEKEVERVGQKIKEKREKGREAEAQEGAVGPSKKRSGGDGGKGGGDRNRQAPAPIQTFPSRGGGGSSNNVDGGAESRETNKRKNRPPALPAASSGEATTGRQEYMTVQKKPKLNVGQGGRSSAANGYVIPKKTPERDAYWIPKKKQGGGSTDLEWRVEKKSPEHGGGSTGGGGWSESQRRHMAFTHDAARRNKLPKFKQPRPRAGQRDG</sequence>
<accession>D8LAZ5</accession>
<dbReference type="EMBL" id="FN647682">
    <property type="protein sequence ID" value="CBN76504.1"/>
    <property type="molecule type" value="Genomic_DNA"/>
</dbReference>
<evidence type="ECO:0000313" key="3">
    <source>
        <dbReference type="Proteomes" id="UP000002630"/>
    </source>
</evidence>
<feature type="compositionally biased region" description="Basic and acidic residues" evidence="1">
    <location>
        <begin position="651"/>
        <end position="682"/>
    </location>
</feature>
<name>D8LAZ5_ECTSI</name>
<reference evidence="2 3" key="1">
    <citation type="journal article" date="2010" name="Nature">
        <title>The Ectocarpus genome and the independent evolution of multicellularity in brown algae.</title>
        <authorList>
            <person name="Cock J.M."/>
            <person name="Sterck L."/>
            <person name="Rouze P."/>
            <person name="Scornet D."/>
            <person name="Allen A.E."/>
            <person name="Amoutzias G."/>
            <person name="Anthouard V."/>
            <person name="Artiguenave F."/>
            <person name="Aury J.M."/>
            <person name="Badger J.H."/>
            <person name="Beszteri B."/>
            <person name="Billiau K."/>
            <person name="Bonnet E."/>
            <person name="Bothwell J.H."/>
            <person name="Bowler C."/>
            <person name="Boyen C."/>
            <person name="Brownlee C."/>
            <person name="Carrano C.J."/>
            <person name="Charrier B."/>
            <person name="Cho G.Y."/>
            <person name="Coelho S.M."/>
            <person name="Collen J."/>
            <person name="Corre E."/>
            <person name="Da Silva C."/>
            <person name="Delage L."/>
            <person name="Delaroque N."/>
            <person name="Dittami S.M."/>
            <person name="Doulbeau S."/>
            <person name="Elias M."/>
            <person name="Farnham G."/>
            <person name="Gachon C.M."/>
            <person name="Gschloessl B."/>
            <person name="Heesch S."/>
            <person name="Jabbari K."/>
            <person name="Jubin C."/>
            <person name="Kawai H."/>
            <person name="Kimura K."/>
            <person name="Kloareg B."/>
            <person name="Kupper F.C."/>
            <person name="Lang D."/>
            <person name="Le Bail A."/>
            <person name="Leblanc C."/>
            <person name="Lerouge P."/>
            <person name="Lohr M."/>
            <person name="Lopez P.J."/>
            <person name="Martens C."/>
            <person name="Maumus F."/>
            <person name="Michel G."/>
            <person name="Miranda-Saavedra D."/>
            <person name="Morales J."/>
            <person name="Moreau H."/>
            <person name="Motomura T."/>
            <person name="Nagasato C."/>
            <person name="Napoli C.A."/>
            <person name="Nelson D.R."/>
            <person name="Nyvall-Collen P."/>
            <person name="Peters A.F."/>
            <person name="Pommier C."/>
            <person name="Potin P."/>
            <person name="Poulain J."/>
            <person name="Quesneville H."/>
            <person name="Read B."/>
            <person name="Rensing S.A."/>
            <person name="Ritter A."/>
            <person name="Rousvoal S."/>
            <person name="Samanta M."/>
            <person name="Samson G."/>
            <person name="Schroeder D.C."/>
            <person name="Segurens B."/>
            <person name="Strittmatter M."/>
            <person name="Tonon T."/>
            <person name="Tregear J.W."/>
            <person name="Valentin K."/>
            <person name="von Dassow P."/>
            <person name="Yamagishi T."/>
            <person name="Van de Peer Y."/>
            <person name="Wincker P."/>
        </authorList>
    </citation>
    <scope>NUCLEOTIDE SEQUENCE [LARGE SCALE GENOMIC DNA]</scope>
    <source>
        <strain evidence="3">Ec32 / CCAP1310/4</strain>
    </source>
</reference>
<feature type="compositionally biased region" description="Basic and acidic residues" evidence="1">
    <location>
        <begin position="568"/>
        <end position="593"/>
    </location>
</feature>
<proteinExistence type="predicted"/>
<feature type="compositionally biased region" description="Basic and acidic residues" evidence="1">
    <location>
        <begin position="538"/>
        <end position="552"/>
    </location>
</feature>
<feature type="compositionally biased region" description="Low complexity" evidence="1">
    <location>
        <begin position="703"/>
        <end position="712"/>
    </location>
</feature>
<feature type="compositionally biased region" description="Basic and acidic residues" evidence="1">
    <location>
        <begin position="879"/>
        <end position="889"/>
    </location>
</feature>
<feature type="compositionally biased region" description="Gly residues" evidence="1">
    <location>
        <begin position="66"/>
        <end position="82"/>
    </location>
</feature>
<feature type="compositionally biased region" description="Gly residues" evidence="1">
    <location>
        <begin position="890"/>
        <end position="900"/>
    </location>
</feature>
<feature type="compositionally biased region" description="Gly residues" evidence="1">
    <location>
        <begin position="488"/>
        <end position="505"/>
    </location>
</feature>
<keyword evidence="3" id="KW-1185">Reference proteome</keyword>
<dbReference type="OrthoDB" id="10424966at2759"/>
<dbReference type="AlphaFoldDB" id="D8LAZ5"/>
<dbReference type="EMBL" id="FN649726">
    <property type="protein sequence ID" value="CBN76504.1"/>
    <property type="molecule type" value="Genomic_DNA"/>
</dbReference>
<evidence type="ECO:0000313" key="2">
    <source>
        <dbReference type="EMBL" id="CBN76504.1"/>
    </source>
</evidence>
<feature type="region of interest" description="Disordered" evidence="1">
    <location>
        <begin position="257"/>
        <end position="305"/>
    </location>
</feature>
<feature type="region of interest" description="Disordered" evidence="1">
    <location>
        <begin position="433"/>
        <end position="935"/>
    </location>
</feature>
<protein>
    <submittedName>
        <fullName evidence="2">Uncharacterized protein</fullName>
    </submittedName>
</protein>
<organism evidence="2 3">
    <name type="scientific">Ectocarpus siliculosus</name>
    <name type="common">Brown alga</name>
    <name type="synonym">Conferva siliculosa</name>
    <dbReference type="NCBI Taxonomy" id="2880"/>
    <lineage>
        <taxon>Eukaryota</taxon>
        <taxon>Sar</taxon>
        <taxon>Stramenopiles</taxon>
        <taxon>Ochrophyta</taxon>
        <taxon>PX clade</taxon>
        <taxon>Phaeophyceae</taxon>
        <taxon>Ectocarpales</taxon>
        <taxon>Ectocarpaceae</taxon>
        <taxon>Ectocarpus</taxon>
    </lineage>
</organism>
<gene>
    <name evidence="2" type="ORF">Esi_0000_0114</name>
</gene>
<evidence type="ECO:0000256" key="1">
    <source>
        <dbReference type="SAM" id="MobiDB-lite"/>
    </source>
</evidence>
<feature type="compositionally biased region" description="Basic and acidic residues" evidence="1">
    <location>
        <begin position="257"/>
        <end position="280"/>
    </location>
</feature>
<dbReference type="Proteomes" id="UP000002630">
    <property type="component" value="Linkage Group LG01"/>
</dbReference>
<feature type="compositionally biased region" description="Pro residues" evidence="1">
    <location>
        <begin position="46"/>
        <end position="56"/>
    </location>
</feature>
<feature type="compositionally biased region" description="Low complexity" evidence="1">
    <location>
        <begin position="476"/>
        <end position="487"/>
    </location>
</feature>
<dbReference type="InParanoid" id="D8LAZ5"/>